<reference evidence="1" key="1">
    <citation type="submission" date="2024-01" db="EMBL/GenBank/DDBJ databases">
        <title>The diversity of rhizobia nodulating Mimosa spp. in eleven states of Brazil covering several biomes is determined by host plant, location, and edaphic factors.</title>
        <authorList>
            <person name="Rouws L."/>
            <person name="Barauna A."/>
            <person name="Beukes C."/>
            <person name="De Faria S.M."/>
            <person name="Gross E."/>
            <person name="Dos Reis Junior F.B."/>
            <person name="Simon M."/>
            <person name="Maluk M."/>
            <person name="Odee D.W."/>
            <person name="Kenicer G."/>
            <person name="Young J.P.W."/>
            <person name="Reis V.M."/>
            <person name="Zilli J."/>
            <person name="James E.K."/>
        </authorList>
    </citation>
    <scope>NUCLEOTIDE SEQUENCE</scope>
    <source>
        <strain evidence="1">JPY452</strain>
    </source>
</reference>
<accession>A0ACC6RWV5</accession>
<organism evidence="1 2">
    <name type="scientific">Paraburkholderia unamae</name>
    <dbReference type="NCBI Taxonomy" id="219649"/>
    <lineage>
        <taxon>Bacteria</taxon>
        <taxon>Pseudomonadati</taxon>
        <taxon>Pseudomonadota</taxon>
        <taxon>Betaproteobacteria</taxon>
        <taxon>Burkholderiales</taxon>
        <taxon>Burkholderiaceae</taxon>
        <taxon>Paraburkholderia</taxon>
    </lineage>
</organism>
<evidence type="ECO:0000313" key="1">
    <source>
        <dbReference type="EMBL" id="MEM5406146.1"/>
    </source>
</evidence>
<protein>
    <submittedName>
        <fullName evidence="1">SDR family oxidoreductase</fullName>
    </submittedName>
</protein>
<comment type="caution">
    <text evidence="1">The sequence shown here is derived from an EMBL/GenBank/DDBJ whole genome shotgun (WGS) entry which is preliminary data.</text>
</comment>
<proteinExistence type="predicted"/>
<dbReference type="Proteomes" id="UP001392318">
    <property type="component" value="Unassembled WGS sequence"/>
</dbReference>
<keyword evidence="2" id="KW-1185">Reference proteome</keyword>
<name>A0ACC6RWV5_9BURK</name>
<sequence length="253" mass="26501">MLKGKTALVTGGTSGIGLATAKLMHANGARVVIAGREPSKLESARMEIGDNVIALEVDVLSRASLTKMASEIKQAVGQLDVFFANAGVAYVTPLATTTEDAYDALMDTNVKSVFFSLQAVEPILREGASVILNTAWLNQVGVPGRAALSASKAAVRSFSRTFSAELLPRRIRVNAVSPGLIDTPILRGVGQSEHPGQTEGEFKEYLAGAAKLIPFGRLGRPDEIAEAVVFLASDASGYMLGSELVVDGGLSEL</sequence>
<dbReference type="EMBL" id="JAYMRU010000061">
    <property type="protein sequence ID" value="MEM5406146.1"/>
    <property type="molecule type" value="Genomic_DNA"/>
</dbReference>
<evidence type="ECO:0000313" key="2">
    <source>
        <dbReference type="Proteomes" id="UP001392318"/>
    </source>
</evidence>
<gene>
    <name evidence="1" type="ORF">VSR83_40235</name>
</gene>